<dbReference type="EMBL" id="KV425955">
    <property type="protein sequence ID" value="KZV95544.1"/>
    <property type="molecule type" value="Genomic_DNA"/>
</dbReference>
<sequence>MTRRSKSSAPPALARVLLACARVDVVYRPVNVVRAAHLVCAVKTTASACALLPRRSSSFKRVTKNMKLGDDVDLE</sequence>
<reference evidence="2 3" key="1">
    <citation type="journal article" date="2016" name="Mol. Biol. Evol.">
        <title>Comparative Genomics of Early-Diverging Mushroom-Forming Fungi Provides Insights into the Origins of Lignocellulose Decay Capabilities.</title>
        <authorList>
            <person name="Nagy L.G."/>
            <person name="Riley R."/>
            <person name="Tritt A."/>
            <person name="Adam C."/>
            <person name="Daum C."/>
            <person name="Floudas D."/>
            <person name="Sun H."/>
            <person name="Yadav J.S."/>
            <person name="Pangilinan J."/>
            <person name="Larsson K.H."/>
            <person name="Matsuura K."/>
            <person name="Barry K."/>
            <person name="Labutti K."/>
            <person name="Kuo R."/>
            <person name="Ohm R.A."/>
            <person name="Bhattacharya S.S."/>
            <person name="Shirouzu T."/>
            <person name="Yoshinaga Y."/>
            <person name="Martin F.M."/>
            <person name="Grigoriev I.V."/>
            <person name="Hibbett D.S."/>
        </authorList>
    </citation>
    <scope>NUCLEOTIDE SEQUENCE [LARGE SCALE GENOMIC DNA]</scope>
    <source>
        <strain evidence="2 3">HHB12029</strain>
    </source>
</reference>
<proteinExistence type="predicted"/>
<dbReference type="EMBL" id="KV425980">
    <property type="protein sequence ID" value="KZV93967.1"/>
    <property type="molecule type" value="Genomic_DNA"/>
</dbReference>
<gene>
    <name evidence="2" type="ORF">EXIGLDRAFT_766108</name>
    <name evidence="1" type="ORF">EXIGLDRAFT_767514</name>
</gene>
<name>A0A165JYX1_EXIGL</name>
<accession>A0A165JYX1</accession>
<evidence type="ECO:0000313" key="2">
    <source>
        <dbReference type="EMBL" id="KZV95544.1"/>
    </source>
</evidence>
<dbReference type="AlphaFoldDB" id="A0A165JYX1"/>
<evidence type="ECO:0000313" key="1">
    <source>
        <dbReference type="EMBL" id="KZV93967.1"/>
    </source>
</evidence>
<evidence type="ECO:0000313" key="3">
    <source>
        <dbReference type="Proteomes" id="UP000077266"/>
    </source>
</evidence>
<organism evidence="2 3">
    <name type="scientific">Exidia glandulosa HHB12029</name>
    <dbReference type="NCBI Taxonomy" id="1314781"/>
    <lineage>
        <taxon>Eukaryota</taxon>
        <taxon>Fungi</taxon>
        <taxon>Dikarya</taxon>
        <taxon>Basidiomycota</taxon>
        <taxon>Agaricomycotina</taxon>
        <taxon>Agaricomycetes</taxon>
        <taxon>Auriculariales</taxon>
        <taxon>Exidiaceae</taxon>
        <taxon>Exidia</taxon>
    </lineage>
</organism>
<dbReference type="Proteomes" id="UP000077266">
    <property type="component" value="Unassembled WGS sequence"/>
</dbReference>
<keyword evidence="3" id="KW-1185">Reference proteome</keyword>
<protein>
    <submittedName>
        <fullName evidence="2">Uncharacterized protein</fullName>
    </submittedName>
</protein>